<dbReference type="GO" id="GO:0005549">
    <property type="term" value="F:odorant binding"/>
    <property type="evidence" value="ECO:0007669"/>
    <property type="project" value="InterPro"/>
</dbReference>
<evidence type="ECO:0000256" key="1">
    <source>
        <dbReference type="ARBA" id="ARBA00004651"/>
    </source>
</evidence>
<feature type="non-terminal residue" evidence="11">
    <location>
        <position position="1"/>
    </location>
</feature>
<keyword evidence="5" id="KW-0552">Olfaction</keyword>
<keyword evidence="2" id="KW-1003">Cell membrane</keyword>
<evidence type="ECO:0000256" key="6">
    <source>
        <dbReference type="ARBA" id="ARBA00022989"/>
    </source>
</evidence>
<dbReference type="EMBL" id="KQ435897">
    <property type="protein sequence ID" value="KOX69191.1"/>
    <property type="molecule type" value="Genomic_DNA"/>
</dbReference>
<evidence type="ECO:0000256" key="2">
    <source>
        <dbReference type="ARBA" id="ARBA00022475"/>
    </source>
</evidence>
<reference evidence="11 12" key="1">
    <citation type="submission" date="2015-07" db="EMBL/GenBank/DDBJ databases">
        <title>The genome of Melipona quadrifasciata.</title>
        <authorList>
            <person name="Pan H."/>
            <person name="Kapheim K."/>
        </authorList>
    </citation>
    <scope>NUCLEOTIDE SEQUENCE [LARGE SCALE GENOMIC DNA]</scope>
    <source>
        <strain evidence="11">0111107301</strain>
        <tissue evidence="11">Whole body</tissue>
    </source>
</reference>
<organism evidence="11 12">
    <name type="scientific">Melipona quadrifasciata</name>
    <dbReference type="NCBI Taxonomy" id="166423"/>
    <lineage>
        <taxon>Eukaryota</taxon>
        <taxon>Metazoa</taxon>
        <taxon>Ecdysozoa</taxon>
        <taxon>Arthropoda</taxon>
        <taxon>Hexapoda</taxon>
        <taxon>Insecta</taxon>
        <taxon>Pterygota</taxon>
        <taxon>Neoptera</taxon>
        <taxon>Endopterygota</taxon>
        <taxon>Hymenoptera</taxon>
        <taxon>Apocrita</taxon>
        <taxon>Aculeata</taxon>
        <taxon>Apoidea</taxon>
        <taxon>Anthophila</taxon>
        <taxon>Apidae</taxon>
        <taxon>Melipona</taxon>
    </lineage>
</organism>
<gene>
    <name evidence="11" type="ORF">WN51_06611</name>
</gene>
<dbReference type="GO" id="GO:0004984">
    <property type="term" value="F:olfactory receptor activity"/>
    <property type="evidence" value="ECO:0007669"/>
    <property type="project" value="InterPro"/>
</dbReference>
<dbReference type="GO" id="GO:0005886">
    <property type="term" value="C:plasma membrane"/>
    <property type="evidence" value="ECO:0007669"/>
    <property type="project" value="UniProtKB-SubCell"/>
</dbReference>
<dbReference type="Pfam" id="PF02949">
    <property type="entry name" value="7tm_6"/>
    <property type="match status" value="1"/>
</dbReference>
<dbReference type="PANTHER" id="PTHR21137:SF35">
    <property type="entry name" value="ODORANT RECEPTOR 19A-RELATED"/>
    <property type="match status" value="1"/>
</dbReference>
<keyword evidence="3" id="KW-0716">Sensory transduction</keyword>
<feature type="transmembrane region" description="Helical" evidence="10">
    <location>
        <begin position="6"/>
        <end position="34"/>
    </location>
</feature>
<evidence type="ECO:0000256" key="7">
    <source>
        <dbReference type="ARBA" id="ARBA00023136"/>
    </source>
</evidence>
<evidence type="ECO:0000256" key="5">
    <source>
        <dbReference type="ARBA" id="ARBA00022725"/>
    </source>
</evidence>
<evidence type="ECO:0000313" key="12">
    <source>
        <dbReference type="Proteomes" id="UP000053105"/>
    </source>
</evidence>
<dbReference type="InterPro" id="IPR004117">
    <property type="entry name" value="7tm6_olfct_rcpt"/>
</dbReference>
<protein>
    <submittedName>
        <fullName evidence="11">Uncharacterized protein</fullName>
    </submittedName>
</protein>
<accession>A0A0N0BCV0</accession>
<name>A0A0N0BCV0_9HYME</name>
<dbReference type="GO" id="GO:0007165">
    <property type="term" value="P:signal transduction"/>
    <property type="evidence" value="ECO:0007669"/>
    <property type="project" value="UniProtKB-KW"/>
</dbReference>
<keyword evidence="6 10" id="KW-1133">Transmembrane helix</keyword>
<keyword evidence="4 10" id="KW-0812">Transmembrane</keyword>
<keyword evidence="12" id="KW-1185">Reference proteome</keyword>
<feature type="transmembrane region" description="Helical" evidence="10">
    <location>
        <begin position="95"/>
        <end position="115"/>
    </location>
</feature>
<evidence type="ECO:0000256" key="8">
    <source>
        <dbReference type="ARBA" id="ARBA00023170"/>
    </source>
</evidence>
<evidence type="ECO:0000256" key="9">
    <source>
        <dbReference type="ARBA" id="ARBA00023224"/>
    </source>
</evidence>
<comment type="subcellular location">
    <subcellularLocation>
        <location evidence="1">Cell membrane</location>
        <topology evidence="1">Multi-pass membrane protein</topology>
    </subcellularLocation>
</comment>
<dbReference type="AlphaFoldDB" id="A0A0N0BCV0"/>
<evidence type="ECO:0000256" key="3">
    <source>
        <dbReference type="ARBA" id="ARBA00022606"/>
    </source>
</evidence>
<keyword evidence="8" id="KW-0675">Receptor</keyword>
<dbReference type="OrthoDB" id="7616142at2759"/>
<proteinExistence type="predicted"/>
<dbReference type="PANTHER" id="PTHR21137">
    <property type="entry name" value="ODORANT RECEPTOR"/>
    <property type="match status" value="1"/>
</dbReference>
<sequence>YRNNLYFLQIVTFCYIGVCYFCFDNIFCIMAIHLTGQFRILRYRFSKMCDVEYEISEKDEESMLTRHAYRIYETFKKYVRHHQALINYCKTLENVYTMIILGQVLVLYVNLPVWLSSVVG</sequence>
<evidence type="ECO:0000256" key="10">
    <source>
        <dbReference type="SAM" id="Phobius"/>
    </source>
</evidence>
<dbReference type="Proteomes" id="UP000053105">
    <property type="component" value="Unassembled WGS sequence"/>
</dbReference>
<keyword evidence="9" id="KW-0807">Transducer</keyword>
<evidence type="ECO:0000313" key="11">
    <source>
        <dbReference type="EMBL" id="KOX69191.1"/>
    </source>
</evidence>
<keyword evidence="7 10" id="KW-0472">Membrane</keyword>
<dbReference type="STRING" id="166423.A0A0N0BCV0"/>
<evidence type="ECO:0000256" key="4">
    <source>
        <dbReference type="ARBA" id="ARBA00022692"/>
    </source>
</evidence>